<keyword evidence="2" id="KW-1185">Reference proteome</keyword>
<evidence type="ECO:0000313" key="1">
    <source>
        <dbReference type="EMBL" id="KAJ0024497.1"/>
    </source>
</evidence>
<dbReference type="EMBL" id="CM047745">
    <property type="protein sequence ID" value="KAJ0024497.1"/>
    <property type="molecule type" value="Genomic_DNA"/>
</dbReference>
<organism evidence="1 2">
    <name type="scientific">Pistacia integerrima</name>
    <dbReference type="NCBI Taxonomy" id="434235"/>
    <lineage>
        <taxon>Eukaryota</taxon>
        <taxon>Viridiplantae</taxon>
        <taxon>Streptophyta</taxon>
        <taxon>Embryophyta</taxon>
        <taxon>Tracheophyta</taxon>
        <taxon>Spermatophyta</taxon>
        <taxon>Magnoliopsida</taxon>
        <taxon>eudicotyledons</taxon>
        <taxon>Gunneridae</taxon>
        <taxon>Pentapetalae</taxon>
        <taxon>rosids</taxon>
        <taxon>malvids</taxon>
        <taxon>Sapindales</taxon>
        <taxon>Anacardiaceae</taxon>
        <taxon>Pistacia</taxon>
    </lineage>
</organism>
<protein>
    <submittedName>
        <fullName evidence="1">Uncharacterized protein</fullName>
    </submittedName>
</protein>
<gene>
    <name evidence="1" type="ORF">Pint_09369</name>
</gene>
<reference evidence="2" key="1">
    <citation type="journal article" date="2023" name="G3 (Bethesda)">
        <title>Genome assembly and association tests identify interacting loci associated with vigor, precocity, and sex in interspecific pistachio rootstocks.</title>
        <authorList>
            <person name="Palmer W."/>
            <person name="Jacygrad E."/>
            <person name="Sagayaradj S."/>
            <person name="Cavanaugh K."/>
            <person name="Han R."/>
            <person name="Bertier L."/>
            <person name="Beede B."/>
            <person name="Kafkas S."/>
            <person name="Golino D."/>
            <person name="Preece J."/>
            <person name="Michelmore R."/>
        </authorList>
    </citation>
    <scope>NUCLEOTIDE SEQUENCE [LARGE SCALE GENOMIC DNA]</scope>
</reference>
<accession>A0ACC0XV92</accession>
<name>A0ACC0XV92_9ROSI</name>
<evidence type="ECO:0000313" key="2">
    <source>
        <dbReference type="Proteomes" id="UP001163603"/>
    </source>
</evidence>
<proteinExistence type="predicted"/>
<comment type="caution">
    <text evidence="1">The sequence shown here is derived from an EMBL/GenBank/DDBJ whole genome shotgun (WGS) entry which is preliminary data.</text>
</comment>
<sequence length="247" mass="26599">MGNSPNREFGVRPNLDLDVVDGLNSSFSTVKSSSTVNVLAVSVMKTVRTESHSKYYVLRRGDAVGRVAVVDRKSLWTPKVKLTDLLYNCFLALTGSQAQLDHSSAVSPAGTMEGATAQQEPTAPSQDGGNMPLLASPPFPTLINKNSPLTQHPQPVYQQQQQLNYPQEQTVNQPFSGLTEPFSSTDQPFLGVNQPYSTSNQPIGESNQQGLADNTAFDNGASKEKRFIVGVAVVSLTTLLVTLGFIV</sequence>
<dbReference type="Proteomes" id="UP001163603">
    <property type="component" value="Chromosome 10"/>
</dbReference>